<keyword evidence="3" id="KW-1185">Reference proteome</keyword>
<feature type="domain" description="Pyridoxamine 5'-phosphate oxidase N-terminal" evidence="1">
    <location>
        <begin position="6"/>
        <end position="129"/>
    </location>
</feature>
<dbReference type="eggNOG" id="COG0748">
    <property type="taxonomic scope" value="Bacteria"/>
</dbReference>
<dbReference type="Proteomes" id="UP000005019">
    <property type="component" value="Unassembled WGS sequence"/>
</dbReference>
<dbReference type="InterPro" id="IPR014419">
    <property type="entry name" value="HutZ"/>
</dbReference>
<dbReference type="Pfam" id="PF01243">
    <property type="entry name" value="PNPOx_N"/>
    <property type="match status" value="1"/>
</dbReference>
<dbReference type="PANTHER" id="PTHR13343:SF24">
    <property type="entry name" value="OS07G0573800 PROTEIN"/>
    <property type="match status" value="1"/>
</dbReference>
<protein>
    <recommendedName>
        <fullName evidence="1">Pyridoxamine 5'-phosphate oxidase N-terminal domain-containing protein</fullName>
    </recommendedName>
</protein>
<dbReference type="RefSeq" id="WP_008063420.1">
    <property type="nucleotide sequence ID" value="NZ_AFHG01000057.1"/>
</dbReference>
<evidence type="ECO:0000259" key="1">
    <source>
        <dbReference type="Pfam" id="PF01243"/>
    </source>
</evidence>
<dbReference type="AlphaFoldDB" id="F5RGA0"/>
<accession>F5RGA0</accession>
<sequence>MNAEQTEALRHLLASQPVAALATLHRGDPAVSMVPYALLPDGRVIIHVSALATHTADMKAHPAVALMVTSPATPEVSPLALPRLSMRGQAAPCPPDAPEHADARAAYLARLPDAEPLFSFADFSLLLITVDSARWVGGFAQAQSLTGRQFVAALGTAGA</sequence>
<dbReference type="Gene3D" id="2.30.110.10">
    <property type="entry name" value="Electron Transport, Fmn-binding Protein, Chain A"/>
    <property type="match status" value="1"/>
</dbReference>
<reference evidence="2 3" key="1">
    <citation type="journal article" date="2011" name="J. Bacteriol.">
        <title>Genome sequence of Methyloversatilis universalis FAM5T, a methylotrophic representative of the order Rhodocyclales.</title>
        <authorList>
            <person name="Kittichotirat W."/>
            <person name="Good N.M."/>
            <person name="Hall R."/>
            <person name="Bringel F."/>
            <person name="Lajus A."/>
            <person name="Medigue C."/>
            <person name="Smalley N.E."/>
            <person name="Beck D."/>
            <person name="Bumgarner R."/>
            <person name="Vuilleumier S."/>
            <person name="Kalyuzhnaya M.G."/>
        </authorList>
    </citation>
    <scope>NUCLEOTIDE SEQUENCE [LARGE SCALE GENOMIC DNA]</scope>
    <source>
        <strain evidence="3">ATCC BAA-1314 / JCM 13912 / FAM5</strain>
    </source>
</reference>
<dbReference type="SUPFAM" id="SSF50475">
    <property type="entry name" value="FMN-binding split barrel"/>
    <property type="match status" value="1"/>
</dbReference>
<dbReference type="InterPro" id="IPR012349">
    <property type="entry name" value="Split_barrel_FMN-bd"/>
</dbReference>
<organism evidence="2 3">
    <name type="scientific">Methyloversatilis universalis (strain ATCC BAA-1314 / DSM 25237 / JCM 13912 / CCUG 52030 / FAM5)</name>
    <dbReference type="NCBI Taxonomy" id="1000565"/>
    <lineage>
        <taxon>Bacteria</taxon>
        <taxon>Pseudomonadati</taxon>
        <taxon>Pseudomonadota</taxon>
        <taxon>Betaproteobacteria</taxon>
        <taxon>Nitrosomonadales</taxon>
        <taxon>Sterolibacteriaceae</taxon>
        <taxon>Methyloversatilis</taxon>
    </lineage>
</organism>
<evidence type="ECO:0000313" key="3">
    <source>
        <dbReference type="Proteomes" id="UP000005019"/>
    </source>
</evidence>
<gene>
    <name evidence="2" type="ORF">METUNv1_03196</name>
</gene>
<dbReference type="GO" id="GO:0005737">
    <property type="term" value="C:cytoplasm"/>
    <property type="evidence" value="ECO:0007669"/>
    <property type="project" value="UniProtKB-ARBA"/>
</dbReference>
<name>F5RGA0_METUF</name>
<dbReference type="OrthoDB" id="9790961at2"/>
<proteinExistence type="predicted"/>
<evidence type="ECO:0000313" key="2">
    <source>
        <dbReference type="EMBL" id="EGK70292.1"/>
    </source>
</evidence>
<comment type="caution">
    <text evidence="2">The sequence shown here is derived from an EMBL/GenBank/DDBJ whole genome shotgun (WGS) entry which is preliminary data.</text>
</comment>
<dbReference type="STRING" id="1000565.METUNv1_03196"/>
<dbReference type="PIRSF" id="PIRSF004633">
    <property type="entry name" value="UCP_PLP_oxd"/>
    <property type="match status" value="1"/>
</dbReference>
<dbReference type="EMBL" id="AFHG01000057">
    <property type="protein sequence ID" value="EGK70292.1"/>
    <property type="molecule type" value="Genomic_DNA"/>
</dbReference>
<dbReference type="PANTHER" id="PTHR13343">
    <property type="entry name" value="CREG1 PROTEIN"/>
    <property type="match status" value="1"/>
</dbReference>
<dbReference type="InterPro" id="IPR011576">
    <property type="entry name" value="Pyridox_Oxase_N"/>
</dbReference>